<gene>
    <name evidence="3" type="ordered locus">Adeh_1347</name>
</gene>
<dbReference type="HOGENOM" id="CLU_1163979_0_0_7"/>
<dbReference type="RefSeq" id="WP_011420404.1">
    <property type="nucleotide sequence ID" value="NC_007760.1"/>
</dbReference>
<dbReference type="SUPFAM" id="SSF51261">
    <property type="entry name" value="Duplicated hybrid motif"/>
    <property type="match status" value="1"/>
</dbReference>
<dbReference type="PANTHER" id="PTHR21666">
    <property type="entry name" value="PEPTIDASE-RELATED"/>
    <property type="match status" value="1"/>
</dbReference>
<evidence type="ECO:0000256" key="1">
    <source>
        <dbReference type="ARBA" id="ARBA00022729"/>
    </source>
</evidence>
<dbReference type="AlphaFoldDB" id="Q2IQP2"/>
<dbReference type="eggNOG" id="COG0739">
    <property type="taxonomic scope" value="Bacteria"/>
</dbReference>
<proteinExistence type="predicted"/>
<dbReference type="FunFam" id="2.70.70.10:FF:000006">
    <property type="entry name" value="M23 family peptidase"/>
    <property type="match status" value="1"/>
</dbReference>
<dbReference type="MEROPS" id="M23.009"/>
<dbReference type="OrthoDB" id="9815245at2"/>
<evidence type="ECO:0000259" key="2">
    <source>
        <dbReference type="Pfam" id="PF01551"/>
    </source>
</evidence>
<keyword evidence="1" id="KW-0732">Signal</keyword>
<reference evidence="3" key="1">
    <citation type="submission" date="2006-01" db="EMBL/GenBank/DDBJ databases">
        <title>Complete sequence of Anaeromyxobacter dehalogenans 2CP-C.</title>
        <authorList>
            <consortium name="US DOE Joint Genome Institute"/>
            <person name="Copeland A."/>
            <person name="Lucas S."/>
            <person name="Lapidus A."/>
            <person name="Barry K."/>
            <person name="Detter J.C."/>
            <person name="Glavina T."/>
            <person name="Hammon N."/>
            <person name="Israni S."/>
            <person name="Pitluck S."/>
            <person name="Brettin T."/>
            <person name="Bruce D."/>
            <person name="Han C."/>
            <person name="Tapia R."/>
            <person name="Gilna P."/>
            <person name="Kiss H."/>
            <person name="Schmutz J."/>
            <person name="Larimer F."/>
            <person name="Land M."/>
            <person name="Kyrpides N."/>
            <person name="Anderson I."/>
            <person name="Sanford R.A."/>
            <person name="Ritalahti K.M."/>
            <person name="Thomas H.S."/>
            <person name="Kirby J.R."/>
            <person name="Zhulin I.B."/>
            <person name="Loeffler F.E."/>
            <person name="Richardson P."/>
        </authorList>
    </citation>
    <scope>NUCLEOTIDE SEQUENCE</scope>
    <source>
        <strain evidence="3">2CP-C</strain>
    </source>
</reference>
<dbReference type="STRING" id="290397.Adeh_1347"/>
<dbReference type="CDD" id="cd12797">
    <property type="entry name" value="M23_peptidase"/>
    <property type="match status" value="1"/>
</dbReference>
<dbReference type="Proteomes" id="UP000001935">
    <property type="component" value="Chromosome"/>
</dbReference>
<dbReference type="InterPro" id="IPR016047">
    <property type="entry name" value="M23ase_b-sheet_dom"/>
</dbReference>
<dbReference type="Pfam" id="PF01551">
    <property type="entry name" value="Peptidase_M23"/>
    <property type="match status" value="1"/>
</dbReference>
<dbReference type="KEGG" id="ade:Adeh_1347"/>
<dbReference type="EMBL" id="CP000251">
    <property type="protein sequence ID" value="ABC81121.1"/>
    <property type="molecule type" value="Genomic_DNA"/>
</dbReference>
<dbReference type="PANTHER" id="PTHR21666:SF289">
    <property type="entry name" value="L-ALA--D-GLU ENDOPEPTIDASE"/>
    <property type="match status" value="1"/>
</dbReference>
<feature type="domain" description="M23ase beta-sheet core" evidence="2">
    <location>
        <begin position="130"/>
        <end position="224"/>
    </location>
</feature>
<name>Q2IQP2_ANADE</name>
<protein>
    <submittedName>
        <fullName evidence="3">Peptidase M23B</fullName>
    </submittedName>
</protein>
<dbReference type="Gene3D" id="2.70.70.10">
    <property type="entry name" value="Glucose Permease (Domain IIA)"/>
    <property type="match status" value="1"/>
</dbReference>
<organism evidence="3 4">
    <name type="scientific">Anaeromyxobacter dehalogenans (strain 2CP-C)</name>
    <dbReference type="NCBI Taxonomy" id="290397"/>
    <lineage>
        <taxon>Bacteria</taxon>
        <taxon>Pseudomonadati</taxon>
        <taxon>Myxococcota</taxon>
        <taxon>Myxococcia</taxon>
        <taxon>Myxococcales</taxon>
        <taxon>Cystobacterineae</taxon>
        <taxon>Anaeromyxobacteraceae</taxon>
        <taxon>Anaeromyxobacter</taxon>
    </lineage>
</organism>
<dbReference type="InterPro" id="IPR050570">
    <property type="entry name" value="Cell_wall_metabolism_enzyme"/>
</dbReference>
<accession>Q2IQP2</accession>
<dbReference type="GO" id="GO:0004222">
    <property type="term" value="F:metalloendopeptidase activity"/>
    <property type="evidence" value="ECO:0007669"/>
    <property type="project" value="TreeGrafter"/>
</dbReference>
<sequence>MIAPAAGAAPAADPRLRDAARDLEAMLLREIVRTSGAFRGGEGAGAGVRADLFADALSDAVARSGGIGLAGEITRSLGGGDGLAPAPVPGPSAPPGVATVAPGALAAPLQGRLTSAFGPRADPFTGVAARHDGVDVAAPEGTPVRAPAPGVVVRAGPRGGYGNAVEVDHGGGLVTLYGHAAEVRVRPGQVVAAGEELARVGSTGRSTGPHLHFEVRMAGRPVDPARALKIYARRADEGGRSGP</sequence>
<evidence type="ECO:0000313" key="3">
    <source>
        <dbReference type="EMBL" id="ABC81121.1"/>
    </source>
</evidence>
<evidence type="ECO:0000313" key="4">
    <source>
        <dbReference type="Proteomes" id="UP000001935"/>
    </source>
</evidence>
<dbReference type="InterPro" id="IPR011055">
    <property type="entry name" value="Dup_hybrid_motif"/>
</dbReference>